<protein>
    <submittedName>
        <fullName evidence="1">Uncharacterized protein</fullName>
    </submittedName>
</protein>
<comment type="caution">
    <text evidence="1">The sequence shown here is derived from an EMBL/GenBank/DDBJ whole genome shotgun (WGS) entry which is preliminary data.</text>
</comment>
<reference evidence="1" key="1">
    <citation type="submission" date="2020-12" db="EMBL/GenBank/DDBJ databases">
        <title>WGS assembly of Carya illinoinensis cv. Pawnee.</title>
        <authorList>
            <person name="Platts A."/>
            <person name="Shu S."/>
            <person name="Wright S."/>
            <person name="Barry K."/>
            <person name="Edger P."/>
            <person name="Pires J.C."/>
            <person name="Schmutz J."/>
        </authorList>
    </citation>
    <scope>NUCLEOTIDE SEQUENCE</scope>
    <source>
        <tissue evidence="1">Leaf</tissue>
    </source>
</reference>
<evidence type="ECO:0000313" key="2">
    <source>
        <dbReference type="Proteomes" id="UP000811609"/>
    </source>
</evidence>
<dbReference type="Proteomes" id="UP000811609">
    <property type="component" value="Chromosome 11"/>
</dbReference>
<proteinExistence type="predicted"/>
<evidence type="ECO:0000313" key="1">
    <source>
        <dbReference type="EMBL" id="KAG6634985.1"/>
    </source>
</evidence>
<dbReference type="AlphaFoldDB" id="A0A8T1NX22"/>
<accession>A0A8T1NX22</accession>
<gene>
    <name evidence="1" type="ORF">CIPAW_11G010500</name>
</gene>
<dbReference type="EMBL" id="CM031819">
    <property type="protein sequence ID" value="KAG6634985.1"/>
    <property type="molecule type" value="Genomic_DNA"/>
</dbReference>
<organism evidence="1 2">
    <name type="scientific">Carya illinoinensis</name>
    <name type="common">Pecan</name>
    <dbReference type="NCBI Taxonomy" id="32201"/>
    <lineage>
        <taxon>Eukaryota</taxon>
        <taxon>Viridiplantae</taxon>
        <taxon>Streptophyta</taxon>
        <taxon>Embryophyta</taxon>
        <taxon>Tracheophyta</taxon>
        <taxon>Spermatophyta</taxon>
        <taxon>Magnoliopsida</taxon>
        <taxon>eudicotyledons</taxon>
        <taxon>Gunneridae</taxon>
        <taxon>Pentapetalae</taxon>
        <taxon>rosids</taxon>
        <taxon>fabids</taxon>
        <taxon>Fagales</taxon>
        <taxon>Juglandaceae</taxon>
        <taxon>Carya</taxon>
    </lineage>
</organism>
<keyword evidence="2" id="KW-1185">Reference proteome</keyword>
<sequence>MQLHPLRQFCCKHNYKIDNSARAIPLSLAVSRR</sequence>
<name>A0A8T1NX22_CARIL</name>